<sequence>MRTGLQTPSGEGFIERAFMKPPNSVKDLEKLGRVQLSKSFFMRDMLYSEISNFYGIQNIPEYPDIAIEAGRQFCENLLEPLQQNFGRISIRSAYRSPTLNKFGNEKKLGCASNEFNYAKHIWDYRDKDGSLGALATIVVNRFVPYYELTKDWQSMAWYIHDHLPYSTLFFYPKLGAFNIGWHEQPKRRIDSYINPKGTLTKFGMDNHEGDHSAYYKNMLEALADK</sequence>
<reference evidence="1" key="1">
    <citation type="submission" date="2018-06" db="EMBL/GenBank/DDBJ databases">
        <authorList>
            <person name="Zhirakovskaya E."/>
        </authorList>
    </citation>
    <scope>NUCLEOTIDE SEQUENCE</scope>
</reference>
<protein>
    <recommendedName>
        <fullName evidence="2">Peptidase M15A C-terminal domain-containing protein</fullName>
    </recommendedName>
</protein>
<evidence type="ECO:0008006" key="2">
    <source>
        <dbReference type="Google" id="ProtNLM"/>
    </source>
</evidence>
<organism evidence="1">
    <name type="scientific">hydrothermal vent metagenome</name>
    <dbReference type="NCBI Taxonomy" id="652676"/>
    <lineage>
        <taxon>unclassified sequences</taxon>
        <taxon>metagenomes</taxon>
        <taxon>ecological metagenomes</taxon>
    </lineage>
</organism>
<dbReference type="AlphaFoldDB" id="A0A3B0S8N4"/>
<gene>
    <name evidence="1" type="ORF">MNBD_ALPHA06-1603</name>
</gene>
<proteinExistence type="predicted"/>
<accession>A0A3B0S8N4</accession>
<dbReference type="SUPFAM" id="SSF55166">
    <property type="entry name" value="Hedgehog/DD-peptidase"/>
    <property type="match status" value="1"/>
</dbReference>
<dbReference type="EMBL" id="UOEE01000271">
    <property type="protein sequence ID" value="VAV99221.1"/>
    <property type="molecule type" value="Genomic_DNA"/>
</dbReference>
<dbReference type="InterPro" id="IPR009045">
    <property type="entry name" value="Zn_M74/Hedgehog-like"/>
</dbReference>
<evidence type="ECO:0000313" key="1">
    <source>
        <dbReference type="EMBL" id="VAV99221.1"/>
    </source>
</evidence>
<name>A0A3B0S8N4_9ZZZZ</name>